<dbReference type="AlphaFoldDB" id="A0A0G1CFY1"/>
<sequence>MNSTIEFIGKKFGVDVSTPIVRLTKINRTIIAQLFAELGFKEGAEIGVAEGHYSKVLFDNIPGLTLHLIDIYKSYPGYSELQDPENVYHEAQKRLNSYKTVFIRKFSMDAVQNFPDNSLDFVFIDGAHDFKNVACDISEWSKKVKPGGIVYGHDYKYHQAFMQRYRNRPPKLRFTVEVKIVVDAYRDAKRIRPWFEVYPEIRDPTFGPDNPCWMFARQEGDKLWE</sequence>
<evidence type="ECO:0008006" key="3">
    <source>
        <dbReference type="Google" id="ProtNLM"/>
    </source>
</evidence>
<dbReference type="PANTHER" id="PTHR37909">
    <property type="entry name" value="S-ADENOSYL-L-METHIONINE-DEPENDENT METHYLTRANSFERASES SUPERFAMILY PROTEIN"/>
    <property type="match status" value="1"/>
</dbReference>
<dbReference type="Pfam" id="PF13578">
    <property type="entry name" value="Methyltransf_24"/>
    <property type="match status" value="1"/>
</dbReference>
<reference evidence="1 2" key="1">
    <citation type="journal article" date="2015" name="Nature">
        <title>rRNA introns, odd ribosomes, and small enigmatic genomes across a large radiation of phyla.</title>
        <authorList>
            <person name="Brown C.T."/>
            <person name="Hug L.A."/>
            <person name="Thomas B.C."/>
            <person name="Sharon I."/>
            <person name="Castelle C.J."/>
            <person name="Singh A."/>
            <person name="Wilkins M.J."/>
            <person name="Williams K.H."/>
            <person name="Banfield J.F."/>
        </authorList>
    </citation>
    <scope>NUCLEOTIDE SEQUENCE [LARGE SCALE GENOMIC DNA]</scope>
</reference>
<organism evidence="1 2">
    <name type="scientific">Candidatus Gottesmanbacteria bacterium GW2011_GWA1_43_11</name>
    <dbReference type="NCBI Taxonomy" id="1618436"/>
    <lineage>
        <taxon>Bacteria</taxon>
        <taxon>Candidatus Gottesmaniibacteriota</taxon>
    </lineage>
</organism>
<name>A0A0G1CFY1_9BACT</name>
<dbReference type="Proteomes" id="UP000034543">
    <property type="component" value="Unassembled WGS sequence"/>
</dbReference>
<accession>A0A0G1CFY1</accession>
<dbReference type="STRING" id="1618436.UV59_C0020G0013"/>
<dbReference type="Gene3D" id="3.40.50.150">
    <property type="entry name" value="Vaccinia Virus protein VP39"/>
    <property type="match status" value="1"/>
</dbReference>
<dbReference type="InterPro" id="IPR029063">
    <property type="entry name" value="SAM-dependent_MTases_sf"/>
</dbReference>
<comment type="caution">
    <text evidence="1">The sequence shown here is derived from an EMBL/GenBank/DDBJ whole genome shotgun (WGS) entry which is preliminary data.</text>
</comment>
<evidence type="ECO:0000313" key="1">
    <source>
        <dbReference type="EMBL" id="KKS84384.1"/>
    </source>
</evidence>
<dbReference type="EMBL" id="LCFB01000020">
    <property type="protein sequence ID" value="KKS84384.1"/>
    <property type="molecule type" value="Genomic_DNA"/>
</dbReference>
<dbReference type="PANTHER" id="PTHR37909:SF1">
    <property type="entry name" value="S-ADENOSYL-L-METHIONINE-DEPENDENT METHYLTRANSFERASES SUPERFAMILY PROTEIN"/>
    <property type="match status" value="1"/>
</dbReference>
<dbReference type="SUPFAM" id="SSF53335">
    <property type="entry name" value="S-adenosyl-L-methionine-dependent methyltransferases"/>
    <property type="match status" value="1"/>
</dbReference>
<protein>
    <recommendedName>
        <fullName evidence="3">Class I SAM-dependent methyltransferase</fullName>
    </recommendedName>
</protein>
<evidence type="ECO:0000313" key="2">
    <source>
        <dbReference type="Proteomes" id="UP000034543"/>
    </source>
</evidence>
<proteinExistence type="predicted"/>
<gene>
    <name evidence="1" type="ORF">UV59_C0020G0013</name>
</gene>